<evidence type="ECO:0000313" key="3">
    <source>
        <dbReference type="Proteomes" id="UP000318093"/>
    </source>
</evidence>
<dbReference type="Proteomes" id="UP000318093">
    <property type="component" value="Unassembled WGS sequence"/>
</dbReference>
<dbReference type="EMBL" id="VBAN01000275">
    <property type="protein sequence ID" value="TMI80195.1"/>
    <property type="molecule type" value="Genomic_DNA"/>
</dbReference>
<feature type="chain" id="PRO_5022176286" evidence="1">
    <location>
        <begin position="27"/>
        <end position="114"/>
    </location>
</feature>
<evidence type="ECO:0000256" key="1">
    <source>
        <dbReference type="SAM" id="SignalP"/>
    </source>
</evidence>
<feature type="signal peptide" evidence="1">
    <location>
        <begin position="1"/>
        <end position="26"/>
    </location>
</feature>
<accession>A0A537J9L7</accession>
<feature type="non-terminal residue" evidence="2">
    <location>
        <position position="114"/>
    </location>
</feature>
<gene>
    <name evidence="2" type="ORF">E6H03_08860</name>
</gene>
<dbReference type="AlphaFoldDB" id="A0A537J9L7"/>
<reference evidence="2 3" key="1">
    <citation type="journal article" date="2019" name="Nat. Microbiol.">
        <title>Mediterranean grassland soil C-N compound turnover is dependent on rainfall and depth, and is mediated by genomically divergent microorganisms.</title>
        <authorList>
            <person name="Diamond S."/>
            <person name="Andeer P.F."/>
            <person name="Li Z."/>
            <person name="Crits-Christoph A."/>
            <person name="Burstein D."/>
            <person name="Anantharaman K."/>
            <person name="Lane K.R."/>
            <person name="Thomas B.C."/>
            <person name="Pan C."/>
            <person name="Northen T.R."/>
            <person name="Banfield J.F."/>
        </authorList>
    </citation>
    <scope>NUCLEOTIDE SEQUENCE [LARGE SCALE GENOMIC DNA]</scope>
    <source>
        <strain evidence="2">NP_6</strain>
    </source>
</reference>
<proteinExistence type="predicted"/>
<evidence type="ECO:0000313" key="2">
    <source>
        <dbReference type="EMBL" id="TMI80195.1"/>
    </source>
</evidence>
<organism evidence="2 3">
    <name type="scientific">Candidatus Segetimicrobium genomatis</name>
    <dbReference type="NCBI Taxonomy" id="2569760"/>
    <lineage>
        <taxon>Bacteria</taxon>
        <taxon>Bacillati</taxon>
        <taxon>Candidatus Sysuimicrobiota</taxon>
        <taxon>Candidatus Sysuimicrobiia</taxon>
        <taxon>Candidatus Sysuimicrobiales</taxon>
        <taxon>Candidatus Segetimicrobiaceae</taxon>
        <taxon>Candidatus Segetimicrobium</taxon>
    </lineage>
</organism>
<sequence length="114" mass="11723">MRRVVAAALAVSLVYAVAGARRPALAFEPPLIRVGVAVELPAIRIDAGAPITAADVTRGSSAVLEAGSWAFEPTPSGMVVSGTALGPMVRLTSEKGVLSANGQPYRGVIELRRT</sequence>
<comment type="caution">
    <text evidence="2">The sequence shown here is derived from an EMBL/GenBank/DDBJ whole genome shotgun (WGS) entry which is preliminary data.</text>
</comment>
<name>A0A537J9L7_9BACT</name>
<protein>
    <submittedName>
        <fullName evidence="2">Uncharacterized protein</fullName>
    </submittedName>
</protein>
<keyword evidence="1" id="KW-0732">Signal</keyword>